<organism evidence="1 2">
    <name type="scientific">Kingdonia uniflora</name>
    <dbReference type="NCBI Taxonomy" id="39325"/>
    <lineage>
        <taxon>Eukaryota</taxon>
        <taxon>Viridiplantae</taxon>
        <taxon>Streptophyta</taxon>
        <taxon>Embryophyta</taxon>
        <taxon>Tracheophyta</taxon>
        <taxon>Spermatophyta</taxon>
        <taxon>Magnoliopsida</taxon>
        <taxon>Ranunculales</taxon>
        <taxon>Circaeasteraceae</taxon>
        <taxon>Kingdonia</taxon>
    </lineage>
</organism>
<feature type="non-terminal residue" evidence="1">
    <location>
        <position position="1"/>
    </location>
</feature>
<protein>
    <submittedName>
        <fullName evidence="1">Uncharacterized protein</fullName>
    </submittedName>
</protein>
<keyword evidence="2" id="KW-1185">Reference proteome</keyword>
<accession>A0A7J7N699</accession>
<reference evidence="1 2" key="1">
    <citation type="journal article" date="2020" name="IScience">
        <title>Genome Sequencing of the Endangered Kingdonia uniflora (Circaeasteraceae, Ranunculales) Reveals Potential Mechanisms of Evolutionary Specialization.</title>
        <authorList>
            <person name="Sun Y."/>
            <person name="Deng T."/>
            <person name="Zhang A."/>
            <person name="Moore M.J."/>
            <person name="Landis J.B."/>
            <person name="Lin N."/>
            <person name="Zhang H."/>
            <person name="Zhang X."/>
            <person name="Huang J."/>
            <person name="Zhang X."/>
            <person name="Sun H."/>
            <person name="Wang H."/>
        </authorList>
    </citation>
    <scope>NUCLEOTIDE SEQUENCE [LARGE SCALE GENOMIC DNA]</scope>
    <source>
        <strain evidence="1">TB1705</strain>
        <tissue evidence="1">Leaf</tissue>
    </source>
</reference>
<dbReference type="EMBL" id="JACGCM010001018">
    <property type="protein sequence ID" value="KAF6162666.1"/>
    <property type="molecule type" value="Genomic_DNA"/>
</dbReference>
<comment type="caution">
    <text evidence="1">The sequence shown here is derived from an EMBL/GenBank/DDBJ whole genome shotgun (WGS) entry which is preliminary data.</text>
</comment>
<sequence>EVTHRIFGTTIVSLFASKPNGYSKYRGKFYSCPILIVVSFVFKIHRRILIRGSSRLVQLVVMHPMKRHGLPDDVLPNPLGILASYGKFRGRLPASFGMLFFITS</sequence>
<name>A0A7J7N699_9MAGN</name>
<evidence type="ECO:0000313" key="1">
    <source>
        <dbReference type="EMBL" id="KAF6162666.1"/>
    </source>
</evidence>
<evidence type="ECO:0000313" key="2">
    <source>
        <dbReference type="Proteomes" id="UP000541444"/>
    </source>
</evidence>
<dbReference type="AlphaFoldDB" id="A0A7J7N699"/>
<proteinExistence type="predicted"/>
<dbReference type="Proteomes" id="UP000541444">
    <property type="component" value="Unassembled WGS sequence"/>
</dbReference>
<gene>
    <name evidence="1" type="ORF">GIB67_013280</name>
</gene>